<evidence type="ECO:0000256" key="9">
    <source>
        <dbReference type="ARBA" id="ARBA00048743"/>
    </source>
</evidence>
<dbReference type="GO" id="GO:0005829">
    <property type="term" value="C:cytosol"/>
    <property type="evidence" value="ECO:0007669"/>
    <property type="project" value="TreeGrafter"/>
</dbReference>
<dbReference type="GO" id="GO:0006233">
    <property type="term" value="P:dTDP biosynthetic process"/>
    <property type="evidence" value="ECO:0007669"/>
    <property type="project" value="InterPro"/>
</dbReference>
<keyword evidence="5 11" id="KW-0545">Nucleotide biosynthesis</keyword>
<keyword evidence="4 11" id="KW-0808">Transferase</keyword>
<dbReference type="GO" id="GO:0006227">
    <property type="term" value="P:dUDP biosynthetic process"/>
    <property type="evidence" value="ECO:0007669"/>
    <property type="project" value="TreeGrafter"/>
</dbReference>
<dbReference type="InterPro" id="IPR039430">
    <property type="entry name" value="Thymidylate_kin-like_dom"/>
</dbReference>
<evidence type="ECO:0000256" key="2">
    <source>
        <dbReference type="ARBA" id="ARBA00012980"/>
    </source>
</evidence>
<keyword evidence="7 11" id="KW-0418">Kinase</keyword>
<reference evidence="13 14" key="1">
    <citation type="submission" date="2014-11" db="EMBL/GenBank/DDBJ databases">
        <title>Draft Genome Sequences of Paenibacillus polymyxa NRRL B-30509 and Paenibacillus terrae NRRL B-30644, Strains from a Poultry Environment that Produce Tridecaptin A and Paenicidins.</title>
        <authorList>
            <person name="van Belkum M.J."/>
            <person name="Lohans C.T."/>
            <person name="Vederas J.C."/>
        </authorList>
    </citation>
    <scope>NUCLEOTIDE SEQUENCE [LARGE SCALE GENOMIC DNA]</scope>
    <source>
        <strain evidence="13 14">NRRL B-30644</strain>
    </source>
</reference>
<comment type="function">
    <text evidence="10 11">Phosphorylation of dTMP to form dTDP in both de novo and salvage pathways of dTTP synthesis.</text>
</comment>
<accession>A0A0D7X2Q7</accession>
<comment type="catalytic activity">
    <reaction evidence="9 11">
        <text>dTMP + ATP = dTDP + ADP</text>
        <dbReference type="Rhea" id="RHEA:13517"/>
        <dbReference type="ChEBI" id="CHEBI:30616"/>
        <dbReference type="ChEBI" id="CHEBI:58369"/>
        <dbReference type="ChEBI" id="CHEBI:63528"/>
        <dbReference type="ChEBI" id="CHEBI:456216"/>
        <dbReference type="EC" id="2.7.4.9"/>
    </reaction>
</comment>
<feature type="domain" description="Thymidylate kinase-like" evidence="12">
    <location>
        <begin position="10"/>
        <end position="199"/>
    </location>
</feature>
<dbReference type="PATRIC" id="fig|159743.3.peg.2253"/>
<comment type="caution">
    <text evidence="13">The sequence shown here is derived from an EMBL/GenBank/DDBJ whole genome shotgun (WGS) entry which is preliminary data.</text>
</comment>
<dbReference type="EC" id="2.7.4.9" evidence="2 11"/>
<dbReference type="CDD" id="cd01672">
    <property type="entry name" value="TMPK"/>
    <property type="match status" value="1"/>
</dbReference>
<dbReference type="SUPFAM" id="SSF52540">
    <property type="entry name" value="P-loop containing nucleoside triphosphate hydrolases"/>
    <property type="match status" value="1"/>
</dbReference>
<evidence type="ECO:0000256" key="11">
    <source>
        <dbReference type="HAMAP-Rule" id="MF_00165"/>
    </source>
</evidence>
<dbReference type="Proteomes" id="UP000032534">
    <property type="component" value="Unassembled WGS sequence"/>
</dbReference>
<dbReference type="NCBIfam" id="TIGR00041">
    <property type="entry name" value="DTMP_kinase"/>
    <property type="match status" value="1"/>
</dbReference>
<dbReference type="GO" id="GO:0005524">
    <property type="term" value="F:ATP binding"/>
    <property type="evidence" value="ECO:0007669"/>
    <property type="project" value="UniProtKB-UniRule"/>
</dbReference>
<dbReference type="GO" id="GO:0004798">
    <property type="term" value="F:dTMP kinase activity"/>
    <property type="evidence" value="ECO:0007669"/>
    <property type="project" value="UniProtKB-UniRule"/>
</dbReference>
<evidence type="ECO:0000256" key="10">
    <source>
        <dbReference type="ARBA" id="ARBA00057735"/>
    </source>
</evidence>
<dbReference type="InterPro" id="IPR018094">
    <property type="entry name" value="Thymidylate_kinase"/>
</dbReference>
<dbReference type="RefSeq" id="WP_044646020.1">
    <property type="nucleotide sequence ID" value="NZ_JTHP01000016.1"/>
</dbReference>
<dbReference type="PROSITE" id="PS01331">
    <property type="entry name" value="THYMIDYLATE_KINASE"/>
    <property type="match status" value="1"/>
</dbReference>
<dbReference type="PANTHER" id="PTHR10344">
    <property type="entry name" value="THYMIDYLATE KINASE"/>
    <property type="match status" value="1"/>
</dbReference>
<keyword evidence="14" id="KW-1185">Reference proteome</keyword>
<dbReference type="InterPro" id="IPR018095">
    <property type="entry name" value="Thymidylate_kin_CS"/>
</dbReference>
<evidence type="ECO:0000256" key="8">
    <source>
        <dbReference type="ARBA" id="ARBA00022840"/>
    </source>
</evidence>
<gene>
    <name evidence="11" type="primary">tmk</name>
    <name evidence="13" type="ORF">QD47_10105</name>
</gene>
<feature type="binding site" evidence="11">
    <location>
        <begin position="12"/>
        <end position="19"/>
    </location>
    <ligand>
        <name>ATP</name>
        <dbReference type="ChEBI" id="CHEBI:30616"/>
    </ligand>
</feature>
<proteinExistence type="inferred from homology"/>
<comment type="similarity">
    <text evidence="1 11">Belongs to the thymidylate kinase family.</text>
</comment>
<organism evidence="13 14">
    <name type="scientific">Paenibacillus terrae</name>
    <dbReference type="NCBI Taxonomy" id="159743"/>
    <lineage>
        <taxon>Bacteria</taxon>
        <taxon>Bacillati</taxon>
        <taxon>Bacillota</taxon>
        <taxon>Bacilli</taxon>
        <taxon>Bacillales</taxon>
        <taxon>Paenibacillaceae</taxon>
        <taxon>Paenibacillus</taxon>
    </lineage>
</organism>
<dbReference type="EMBL" id="JTHP01000016">
    <property type="protein sequence ID" value="KJD45681.1"/>
    <property type="molecule type" value="Genomic_DNA"/>
</dbReference>
<evidence type="ECO:0000256" key="5">
    <source>
        <dbReference type="ARBA" id="ARBA00022727"/>
    </source>
</evidence>
<dbReference type="OrthoDB" id="9774907at2"/>
<evidence type="ECO:0000313" key="13">
    <source>
        <dbReference type="EMBL" id="KJD45681.1"/>
    </source>
</evidence>
<dbReference type="PANTHER" id="PTHR10344:SF4">
    <property type="entry name" value="UMP-CMP KINASE 2, MITOCHONDRIAL"/>
    <property type="match status" value="1"/>
</dbReference>
<dbReference type="HAMAP" id="MF_00165">
    <property type="entry name" value="Thymidylate_kinase"/>
    <property type="match status" value="1"/>
</dbReference>
<evidence type="ECO:0000256" key="4">
    <source>
        <dbReference type="ARBA" id="ARBA00022679"/>
    </source>
</evidence>
<keyword evidence="8 11" id="KW-0067">ATP-binding</keyword>
<keyword evidence="6 11" id="KW-0547">Nucleotide-binding</keyword>
<evidence type="ECO:0000259" key="12">
    <source>
        <dbReference type="Pfam" id="PF02223"/>
    </source>
</evidence>
<dbReference type="InterPro" id="IPR027417">
    <property type="entry name" value="P-loop_NTPase"/>
</dbReference>
<sequence length="213" mass="23892">MNRKGIFITLEGGDGSGKTTMIQRLAKFMEEEGYPVVTTREPGGIEISEKIRSIILDPTHTSMDARTEALLYAAARRQHLVEKVKPAIEKGAIVLCDRFVDSSLVYQGFARGIGMEEVASINRFAVDDWEPDATFYLDIEPELGLARIHASRGEGMDRLDMESISFHHKVREAYLELARKFPERITIVDASPATEQVEQVLKDLLKKAINSKL</sequence>
<dbReference type="AlphaFoldDB" id="A0A0D7X2Q7"/>
<evidence type="ECO:0000313" key="14">
    <source>
        <dbReference type="Proteomes" id="UP000032534"/>
    </source>
</evidence>
<evidence type="ECO:0000256" key="1">
    <source>
        <dbReference type="ARBA" id="ARBA00009776"/>
    </source>
</evidence>
<dbReference type="FunFam" id="3.40.50.300:FF:000225">
    <property type="entry name" value="Thymidylate kinase"/>
    <property type="match status" value="1"/>
</dbReference>
<dbReference type="GO" id="GO:0006235">
    <property type="term" value="P:dTTP biosynthetic process"/>
    <property type="evidence" value="ECO:0007669"/>
    <property type="project" value="UniProtKB-UniRule"/>
</dbReference>
<dbReference type="Pfam" id="PF02223">
    <property type="entry name" value="Thymidylate_kin"/>
    <property type="match status" value="1"/>
</dbReference>
<name>A0A0D7X2Q7_9BACL</name>
<evidence type="ECO:0000256" key="6">
    <source>
        <dbReference type="ARBA" id="ARBA00022741"/>
    </source>
</evidence>
<protein>
    <recommendedName>
        <fullName evidence="3 11">Thymidylate kinase</fullName>
        <ecNumber evidence="2 11">2.7.4.9</ecNumber>
    </recommendedName>
    <alternativeName>
        <fullName evidence="11">dTMP kinase</fullName>
    </alternativeName>
</protein>
<evidence type="ECO:0000256" key="7">
    <source>
        <dbReference type="ARBA" id="ARBA00022777"/>
    </source>
</evidence>
<dbReference type="Gene3D" id="3.40.50.300">
    <property type="entry name" value="P-loop containing nucleotide triphosphate hydrolases"/>
    <property type="match status" value="1"/>
</dbReference>
<evidence type="ECO:0000256" key="3">
    <source>
        <dbReference type="ARBA" id="ARBA00017144"/>
    </source>
</evidence>